<reference evidence="14 15" key="1">
    <citation type="journal article" date="2018" name="Mol. Biol. Evol.">
        <title>Broad Genomic Sampling Reveals a Smut Pathogenic Ancestry of the Fungal Clade Ustilaginomycotina.</title>
        <authorList>
            <person name="Kijpornyongpan T."/>
            <person name="Mondo S.J."/>
            <person name="Barry K."/>
            <person name="Sandor L."/>
            <person name="Lee J."/>
            <person name="Lipzen A."/>
            <person name="Pangilinan J."/>
            <person name="LaButti K."/>
            <person name="Hainaut M."/>
            <person name="Henrissat B."/>
            <person name="Grigoriev I.V."/>
            <person name="Spatafora J.W."/>
            <person name="Aime M.C."/>
        </authorList>
    </citation>
    <scope>NUCLEOTIDE SEQUENCE [LARGE SCALE GENOMIC DNA]</scope>
    <source>
        <strain evidence="14 15">MCA 4186</strain>
    </source>
</reference>
<keyword evidence="8 10" id="KW-0539">Nucleus</keyword>
<dbReference type="InterPro" id="IPR027417">
    <property type="entry name" value="P-loop_NTPase"/>
</dbReference>
<keyword evidence="5" id="KW-0132">Cell division</keyword>
<evidence type="ECO:0000256" key="8">
    <source>
        <dbReference type="ARBA" id="ARBA00023242"/>
    </source>
</evidence>
<dbReference type="GO" id="GO:0008278">
    <property type="term" value="C:cohesin complex"/>
    <property type="evidence" value="ECO:0007669"/>
    <property type="project" value="InterPro"/>
</dbReference>
<evidence type="ECO:0000256" key="1">
    <source>
        <dbReference type="ARBA" id="ARBA00004123"/>
    </source>
</evidence>
<feature type="region of interest" description="Disordered" evidence="12">
    <location>
        <begin position="355"/>
        <end position="380"/>
    </location>
</feature>
<dbReference type="SUPFAM" id="SSF75553">
    <property type="entry name" value="Smc hinge domain"/>
    <property type="match status" value="1"/>
</dbReference>
<dbReference type="Gene3D" id="3.30.70.1620">
    <property type="match status" value="1"/>
</dbReference>
<evidence type="ECO:0000256" key="3">
    <source>
        <dbReference type="ARBA" id="ARBA00005597"/>
    </source>
</evidence>
<dbReference type="InterPro" id="IPR036277">
    <property type="entry name" value="SMC_hinge_sf"/>
</dbReference>
<dbReference type="InterPro" id="IPR024704">
    <property type="entry name" value="SMC"/>
</dbReference>
<name>A0A316Z830_9BASI</name>
<evidence type="ECO:0000256" key="4">
    <source>
        <dbReference type="ARBA" id="ARBA00022454"/>
    </source>
</evidence>
<dbReference type="PANTHER" id="PTHR18937">
    <property type="entry name" value="STRUCTURAL MAINTENANCE OF CHROMOSOMES SMC FAMILY MEMBER"/>
    <property type="match status" value="1"/>
</dbReference>
<organism evidence="14 15">
    <name type="scientific">Tilletiopsis washingtonensis</name>
    <dbReference type="NCBI Taxonomy" id="58919"/>
    <lineage>
        <taxon>Eukaryota</taxon>
        <taxon>Fungi</taxon>
        <taxon>Dikarya</taxon>
        <taxon>Basidiomycota</taxon>
        <taxon>Ustilaginomycotina</taxon>
        <taxon>Exobasidiomycetes</taxon>
        <taxon>Entylomatales</taxon>
        <taxon>Entylomatales incertae sedis</taxon>
        <taxon>Tilletiopsis</taxon>
    </lineage>
</organism>
<dbReference type="SUPFAM" id="SSF52540">
    <property type="entry name" value="P-loop containing nucleoside triphosphate hydrolases"/>
    <property type="match status" value="1"/>
</dbReference>
<dbReference type="Gene3D" id="3.40.50.300">
    <property type="entry name" value="P-loop containing nucleotide triphosphate hydrolases"/>
    <property type="match status" value="2"/>
</dbReference>
<dbReference type="Pfam" id="PF02463">
    <property type="entry name" value="SMC_N"/>
    <property type="match status" value="1"/>
</dbReference>
<dbReference type="GO" id="GO:0016887">
    <property type="term" value="F:ATP hydrolysis activity"/>
    <property type="evidence" value="ECO:0007669"/>
    <property type="project" value="InterPro"/>
</dbReference>
<dbReference type="GeneID" id="37270270"/>
<dbReference type="SMART" id="SM00968">
    <property type="entry name" value="SMC_hinge"/>
    <property type="match status" value="1"/>
</dbReference>
<feature type="coiled-coil region" evidence="11">
    <location>
        <begin position="405"/>
        <end position="491"/>
    </location>
</feature>
<accession>A0A316Z830</accession>
<dbReference type="GO" id="GO:0005524">
    <property type="term" value="F:ATP binding"/>
    <property type="evidence" value="ECO:0007669"/>
    <property type="project" value="InterPro"/>
</dbReference>
<evidence type="ECO:0000256" key="12">
    <source>
        <dbReference type="SAM" id="MobiDB-lite"/>
    </source>
</evidence>
<evidence type="ECO:0000256" key="7">
    <source>
        <dbReference type="ARBA" id="ARBA00023054"/>
    </source>
</evidence>
<evidence type="ECO:0000256" key="10">
    <source>
        <dbReference type="PIRNR" id="PIRNR005719"/>
    </source>
</evidence>
<dbReference type="InterPro" id="IPR028468">
    <property type="entry name" value="Smc1_ABC"/>
</dbReference>
<dbReference type="GO" id="GO:0005634">
    <property type="term" value="C:nucleus"/>
    <property type="evidence" value="ECO:0007669"/>
    <property type="project" value="UniProtKB-SubCell"/>
</dbReference>
<dbReference type="GO" id="GO:0003677">
    <property type="term" value="F:DNA binding"/>
    <property type="evidence" value="ECO:0007669"/>
    <property type="project" value="TreeGrafter"/>
</dbReference>
<dbReference type="GO" id="GO:0051301">
    <property type="term" value="P:cell division"/>
    <property type="evidence" value="ECO:0007669"/>
    <property type="project" value="UniProtKB-KW"/>
</dbReference>
<evidence type="ECO:0000256" key="11">
    <source>
        <dbReference type="SAM" id="Coils"/>
    </source>
</evidence>
<comment type="subcellular location">
    <subcellularLocation>
        <location evidence="2">Chromosome</location>
    </subcellularLocation>
    <subcellularLocation>
        <location evidence="1 10">Nucleus</location>
    </subcellularLocation>
</comment>
<evidence type="ECO:0000256" key="5">
    <source>
        <dbReference type="ARBA" id="ARBA00022618"/>
    </source>
</evidence>
<evidence type="ECO:0000256" key="2">
    <source>
        <dbReference type="ARBA" id="ARBA00004286"/>
    </source>
</evidence>
<evidence type="ECO:0000313" key="15">
    <source>
        <dbReference type="Proteomes" id="UP000245946"/>
    </source>
</evidence>
<dbReference type="AlphaFoldDB" id="A0A316Z830"/>
<sequence length="1231" mass="138849">MPLVRLEVENFKSYRGKQIIGPFFSFSAIIGPNGSGKSNLMDAVSFVLGVKSAQLRSTQLRDLIYRGRQMGGDDDGEGGEGTQGEGTATRASVTAVYRDNKGAEYRFQRTITTAGASEYRINNKVMSAATYNERLHSFNILVKAKNFLVFQGDVEAVASQGAKELSKLIDQISGSLEYKDEYERAKAAQDRAVENSTFTFNKRKGINAELKTFREQKSEAERFEKLQAERDAHVMQHILWRLYHIEEELEQNSTQIDDESAKLPAMRNQVRDDEKGVEAARKERDAAEKDIAKQDKAVRRREKDLENQQPGLDAFDEKMAHSLRKRERAEKLCEATKRDVDKYRTLIAKLKQDHETAKRAADEAAEEQRKAAEARGQTLSGQELAEYHELEQQANLRATAERLQLETLGRERRAQETTLRGLEQKLAALQRSQEKQQDIVDAQTSRRAAVSATQKDLDSQLKAAKAEVKGVQAQRDEIKRTEDKLNETLQTCITKLLQAGSAARETERETRMKNTFATLQRTFPGVRGRLVDLCKPTQRKYDTAIATVLGRNNDAVIVDTEKTAIDCIEYLRNQRAGQATFIPLETIQVKPINDRLRNIATGARLAVDVLQFDASIERAMHFACGNALVCDTIAIARMICYEKKQEVKAVTLDGTLIHKNGNMTGGVSGETRTQPWDDNEVAQLQRQRDTCMSELKELGKRRHELSRDDELQAKIGRIEAELAIQRDEMASIDSRLKGAKAELKVINEQLAQTQPKLAEAQQVLAASDARFAALTDTINAADDDVFAAFCARIGVEHIREYRGRQLQVLEREKDARQEFELQMKRLQHTLAFEESEFAKLNARLELNQRVVTKETERMAALTQEKAELQQQIEAIKAEIAELTKRLAELKEEAEEKKVALSNAKKAEAQASKALAASIKEISNWNDAIEKLNSERSSIYRRCRLDEIALPLTQGSLKNVPLEDNPDLAPMEIDEDVTQLAIQARDYGIEVDFDDLDEEEKENGGDEMARELQGRIDDVTSQIEQMQPNMKAIDRLDDAESKLKETERDFNKSRTEAQKARDDFNRIKKKRCDLFNAAFTHISERIDKVYKELTKGKASPMGGVAYLSLEDTEEPYLSGARYHIMPPMKRFRDMTDLSGGEKTMGALALLFAISSFKPAPFFFLDEVDAALDSQNVAKVANYIRAHASERMQFIVISLKASLYERAQALAGVYRDQAVGASATLTLELERYA</sequence>
<dbReference type="InterPro" id="IPR010935">
    <property type="entry name" value="SMC_hinge"/>
</dbReference>
<keyword evidence="4" id="KW-0158">Chromosome</keyword>
<evidence type="ECO:0000256" key="9">
    <source>
        <dbReference type="ARBA" id="ARBA00023306"/>
    </source>
</evidence>
<protein>
    <recommendedName>
        <fullName evidence="10">Structural maintenance of chromosomes protein</fullName>
    </recommendedName>
</protein>
<feature type="domain" description="SMC hinge" evidence="13">
    <location>
        <begin position="524"/>
        <end position="640"/>
    </location>
</feature>
<comment type="similarity">
    <text evidence="3">Belongs to the SMC family. SMC1 subfamily.</text>
</comment>
<feature type="compositionally biased region" description="Basic and acidic residues" evidence="12">
    <location>
        <begin position="269"/>
        <end position="306"/>
    </location>
</feature>
<dbReference type="EMBL" id="KZ819296">
    <property type="protein sequence ID" value="PWN97102.1"/>
    <property type="molecule type" value="Genomic_DNA"/>
</dbReference>
<dbReference type="Gene3D" id="1.20.1060.20">
    <property type="match status" value="1"/>
</dbReference>
<keyword evidence="6" id="KW-0498">Mitosis</keyword>
<evidence type="ECO:0000313" key="14">
    <source>
        <dbReference type="EMBL" id="PWN97102.1"/>
    </source>
</evidence>
<feature type="coiled-coil region" evidence="11">
    <location>
        <begin position="809"/>
        <end position="934"/>
    </location>
</feature>
<dbReference type="STRING" id="58919.A0A316Z830"/>
<proteinExistence type="inferred from homology"/>
<dbReference type="GO" id="GO:0007062">
    <property type="term" value="P:sister chromatid cohesion"/>
    <property type="evidence" value="ECO:0007669"/>
    <property type="project" value="InterPro"/>
</dbReference>
<dbReference type="CDD" id="cd03275">
    <property type="entry name" value="ABC_SMC1_euk"/>
    <property type="match status" value="1"/>
</dbReference>
<dbReference type="OrthoDB" id="5575062at2759"/>
<dbReference type="PIRSF" id="PIRSF005719">
    <property type="entry name" value="SMC"/>
    <property type="match status" value="1"/>
</dbReference>
<dbReference type="InterPro" id="IPR003395">
    <property type="entry name" value="RecF/RecN/SMC_N"/>
</dbReference>
<dbReference type="PANTHER" id="PTHR18937:SF12">
    <property type="entry name" value="STRUCTURAL MAINTENANCE OF CHROMOSOMES PROTEIN"/>
    <property type="match status" value="1"/>
</dbReference>
<dbReference type="Proteomes" id="UP000245946">
    <property type="component" value="Unassembled WGS sequence"/>
</dbReference>
<dbReference type="Gene3D" id="1.20.5.340">
    <property type="match status" value="1"/>
</dbReference>
<gene>
    <name evidence="14" type="ORF">FA09DRAFT_330737</name>
</gene>
<feature type="compositionally biased region" description="Basic and acidic residues" evidence="12">
    <location>
        <begin position="355"/>
        <end position="373"/>
    </location>
</feature>
<keyword evidence="9" id="KW-0131">Cell cycle</keyword>
<keyword evidence="15" id="KW-1185">Reference proteome</keyword>
<feature type="region of interest" description="Disordered" evidence="12">
    <location>
        <begin position="68"/>
        <end position="89"/>
    </location>
</feature>
<dbReference type="RefSeq" id="XP_025597381.1">
    <property type="nucleotide sequence ID" value="XM_025742726.1"/>
</dbReference>
<keyword evidence="7 11" id="KW-0175">Coiled coil</keyword>
<dbReference type="Pfam" id="PF06470">
    <property type="entry name" value="SMC_hinge"/>
    <property type="match status" value="1"/>
</dbReference>
<feature type="coiled-coil region" evidence="11">
    <location>
        <begin position="1028"/>
        <end position="1062"/>
    </location>
</feature>
<evidence type="ECO:0000256" key="6">
    <source>
        <dbReference type="ARBA" id="ARBA00022776"/>
    </source>
</evidence>
<evidence type="ECO:0000259" key="13">
    <source>
        <dbReference type="SMART" id="SM00968"/>
    </source>
</evidence>
<feature type="region of interest" description="Disordered" evidence="12">
    <location>
        <begin position="267"/>
        <end position="317"/>
    </location>
</feature>